<reference evidence="3 4" key="1">
    <citation type="submission" date="2019-09" db="EMBL/GenBank/DDBJ databases">
        <title>The hologenome of the rock-dwelling lichen Lasallia pustulata.</title>
        <authorList>
            <person name="Greshake Tzovaras B."/>
            <person name="Segers F."/>
            <person name="Bicker A."/>
            <person name="Dal Grande F."/>
            <person name="Otte J."/>
            <person name="Hankeln T."/>
            <person name="Schmitt I."/>
            <person name="Ebersberger I."/>
        </authorList>
    </citation>
    <scope>NUCLEOTIDE SEQUENCE [LARGE SCALE GENOMIC DNA]</scope>
    <source>
        <strain evidence="3">A1-1</strain>
    </source>
</reference>
<feature type="region of interest" description="Disordered" evidence="1">
    <location>
        <begin position="171"/>
        <end position="218"/>
    </location>
</feature>
<name>A0A5M8PPB9_9LECA</name>
<keyword evidence="2" id="KW-0812">Transmembrane</keyword>
<organism evidence="3 4">
    <name type="scientific">Lasallia pustulata</name>
    <dbReference type="NCBI Taxonomy" id="136370"/>
    <lineage>
        <taxon>Eukaryota</taxon>
        <taxon>Fungi</taxon>
        <taxon>Dikarya</taxon>
        <taxon>Ascomycota</taxon>
        <taxon>Pezizomycotina</taxon>
        <taxon>Lecanoromycetes</taxon>
        <taxon>OSLEUM clade</taxon>
        <taxon>Umbilicariomycetidae</taxon>
        <taxon>Umbilicariales</taxon>
        <taxon>Umbilicariaceae</taxon>
        <taxon>Lasallia</taxon>
    </lineage>
</organism>
<dbReference type="EMBL" id="VXIT01000009">
    <property type="protein sequence ID" value="KAA6410524.1"/>
    <property type="molecule type" value="Genomic_DNA"/>
</dbReference>
<dbReference type="AlphaFoldDB" id="A0A5M8PPB9"/>
<evidence type="ECO:0000256" key="1">
    <source>
        <dbReference type="SAM" id="MobiDB-lite"/>
    </source>
</evidence>
<feature type="compositionally biased region" description="Basic residues" evidence="1">
    <location>
        <begin position="116"/>
        <end position="126"/>
    </location>
</feature>
<accession>A0A5M8PPB9</accession>
<proteinExistence type="predicted"/>
<feature type="region of interest" description="Disordered" evidence="1">
    <location>
        <begin position="110"/>
        <end position="155"/>
    </location>
</feature>
<feature type="transmembrane region" description="Helical" evidence="2">
    <location>
        <begin position="74"/>
        <end position="93"/>
    </location>
</feature>
<feature type="compositionally biased region" description="Basic and acidic residues" evidence="1">
    <location>
        <begin position="133"/>
        <end position="155"/>
    </location>
</feature>
<sequence length="218" mass="23924">MAPISPHLLALRSLVPAVHTVYPRSLLPATSPTSSTRSLHSISQIIPSIFRRQTVVVIPATYANLNSGPPPGTVVGIVLGSVGGFLLLLWLIYTCFNMGGVRGGGSVVTEEEVVRRRSHSPRRRSRSVTEVSEVSRTRSVAREPPPRREARRETIIVEETRRAPVAVEREDDIVEVIEDHSPPRRSRRGSQRQSGYRTVDPGVYGGGSAPVRKVSARR</sequence>
<dbReference type="Proteomes" id="UP000324767">
    <property type="component" value="Unassembled WGS sequence"/>
</dbReference>
<dbReference type="OrthoDB" id="5423884at2759"/>
<keyword evidence="2" id="KW-0472">Membrane</keyword>
<evidence type="ECO:0000313" key="4">
    <source>
        <dbReference type="Proteomes" id="UP000324767"/>
    </source>
</evidence>
<gene>
    <name evidence="3" type="ORF">FRX48_05946</name>
</gene>
<keyword evidence="2" id="KW-1133">Transmembrane helix</keyword>
<evidence type="ECO:0000256" key="2">
    <source>
        <dbReference type="SAM" id="Phobius"/>
    </source>
</evidence>
<protein>
    <submittedName>
        <fullName evidence="3">Uncharacterized protein</fullName>
    </submittedName>
</protein>
<comment type="caution">
    <text evidence="3">The sequence shown here is derived from an EMBL/GenBank/DDBJ whole genome shotgun (WGS) entry which is preliminary data.</text>
</comment>
<evidence type="ECO:0000313" key="3">
    <source>
        <dbReference type="EMBL" id="KAA6410524.1"/>
    </source>
</evidence>